<dbReference type="OrthoDB" id="768548at2759"/>
<keyword evidence="3 6" id="KW-0812">Transmembrane</keyword>
<organism evidence="7 8">
    <name type="scientific">Zostera marina</name>
    <name type="common">Eelgrass</name>
    <dbReference type="NCBI Taxonomy" id="29655"/>
    <lineage>
        <taxon>Eukaryota</taxon>
        <taxon>Viridiplantae</taxon>
        <taxon>Streptophyta</taxon>
        <taxon>Embryophyta</taxon>
        <taxon>Tracheophyta</taxon>
        <taxon>Spermatophyta</taxon>
        <taxon>Magnoliopsida</taxon>
        <taxon>Liliopsida</taxon>
        <taxon>Zosteraceae</taxon>
        <taxon>Zostera</taxon>
    </lineage>
</organism>
<dbReference type="PANTHER" id="PTHR12668:SF43">
    <property type="entry name" value="TRANSMEMBRANE PROTEIN 14 HOMOLOG"/>
    <property type="match status" value="1"/>
</dbReference>
<evidence type="ECO:0000313" key="7">
    <source>
        <dbReference type="EMBL" id="KMZ60888.1"/>
    </source>
</evidence>
<dbReference type="EMBL" id="LFYR01001565">
    <property type="protein sequence ID" value="KMZ60888.1"/>
    <property type="molecule type" value="Genomic_DNA"/>
</dbReference>
<dbReference type="GO" id="GO:0009706">
    <property type="term" value="C:chloroplast inner membrane"/>
    <property type="evidence" value="ECO:0000318"/>
    <property type="project" value="GO_Central"/>
</dbReference>
<dbReference type="InterPro" id="IPR005349">
    <property type="entry name" value="TMEM14"/>
</dbReference>
<accession>A0A0K9NW63</accession>
<evidence type="ECO:0000256" key="5">
    <source>
        <dbReference type="ARBA" id="ARBA00023136"/>
    </source>
</evidence>
<feature type="transmembrane region" description="Helical" evidence="6">
    <location>
        <begin position="186"/>
        <end position="206"/>
    </location>
</feature>
<dbReference type="Pfam" id="PF03647">
    <property type="entry name" value="Tmemb_14"/>
    <property type="match status" value="1"/>
</dbReference>
<keyword evidence="4 6" id="KW-1133">Transmembrane helix</keyword>
<evidence type="ECO:0000256" key="2">
    <source>
        <dbReference type="ARBA" id="ARBA00007590"/>
    </source>
</evidence>
<gene>
    <name evidence="7" type="ORF">ZOSMA_56G01190</name>
</gene>
<name>A0A0K9NW63_ZOSMR</name>
<feature type="transmembrane region" description="Helical" evidence="6">
    <location>
        <begin position="269"/>
        <end position="287"/>
    </location>
</feature>
<dbReference type="Proteomes" id="UP000036987">
    <property type="component" value="Unassembled WGS sequence"/>
</dbReference>
<evidence type="ECO:0000313" key="8">
    <source>
        <dbReference type="Proteomes" id="UP000036987"/>
    </source>
</evidence>
<dbReference type="AlphaFoldDB" id="A0A0K9NW63"/>
<comment type="caution">
    <text evidence="7">The sequence shown here is derived from an EMBL/GenBank/DDBJ whole genome shotgun (WGS) entry which is preliminary data.</text>
</comment>
<feature type="transmembrane region" description="Helical" evidence="6">
    <location>
        <begin position="212"/>
        <end position="234"/>
    </location>
</feature>
<keyword evidence="5 6" id="KW-0472">Membrane</keyword>
<comment type="subcellular location">
    <subcellularLocation>
        <location evidence="1">Membrane</location>
    </subcellularLocation>
</comment>
<dbReference type="GO" id="GO:0015245">
    <property type="term" value="F:fatty acid transmembrane transporter activity"/>
    <property type="evidence" value="ECO:0000318"/>
    <property type="project" value="GO_Central"/>
</dbReference>
<sequence>MAAMSASSTFQFHLFTPNSGSYNVSLLPHARYVMSGSVRERNGLRTCYFQTGRRWGVPSIFRIQDSKQDHGEIAGIEGEKNDSDKAWEQVLESFKQQSLKMQSVSHEAFMVYSKNAMTMLEETSKTLKIQADKARIDIADITKEISEEGSEYIHAARDNSPDYIKDVIQVFSALPEFNDISKLQDFYLGIPYGSILVLAGFTSFMFTGSTSAIRFGLILGSSLLALSMSSLRAWKLGKSPSLLMTGGQAAIVSTIFLRQWRLLVQNLSITQSLMCLMSGAMLMFYVYRIVIIRGQKLDPGSENH</sequence>
<dbReference type="InterPro" id="IPR044890">
    <property type="entry name" value="TMEM14_sf"/>
</dbReference>
<evidence type="ECO:0000256" key="6">
    <source>
        <dbReference type="SAM" id="Phobius"/>
    </source>
</evidence>
<proteinExistence type="inferred from homology"/>
<dbReference type="STRING" id="29655.A0A0K9NW63"/>
<evidence type="ECO:0000256" key="1">
    <source>
        <dbReference type="ARBA" id="ARBA00004370"/>
    </source>
</evidence>
<keyword evidence="8" id="KW-1185">Reference proteome</keyword>
<protein>
    <submittedName>
        <fullName evidence="7">Non-green plastid inner envelope membrane protein</fullName>
    </submittedName>
</protein>
<evidence type="ECO:0000256" key="4">
    <source>
        <dbReference type="ARBA" id="ARBA00022989"/>
    </source>
</evidence>
<comment type="similarity">
    <text evidence="2">Belongs to the TMEM14 family.</text>
</comment>
<dbReference type="OMA" id="RMQGISK"/>
<dbReference type="Gene3D" id="1.10.10.1740">
    <property type="entry name" value="Transmembrane protein 14-like"/>
    <property type="match status" value="1"/>
</dbReference>
<dbReference type="PANTHER" id="PTHR12668">
    <property type="entry name" value="TRANSMEMBRANE PROTEIN 14, 15"/>
    <property type="match status" value="1"/>
</dbReference>
<dbReference type="GO" id="GO:0015908">
    <property type="term" value="P:fatty acid transport"/>
    <property type="evidence" value="ECO:0000318"/>
    <property type="project" value="GO_Central"/>
</dbReference>
<reference evidence="8" key="1">
    <citation type="journal article" date="2016" name="Nature">
        <title>The genome of the seagrass Zostera marina reveals angiosperm adaptation to the sea.</title>
        <authorList>
            <person name="Olsen J.L."/>
            <person name="Rouze P."/>
            <person name="Verhelst B."/>
            <person name="Lin Y.-C."/>
            <person name="Bayer T."/>
            <person name="Collen J."/>
            <person name="Dattolo E."/>
            <person name="De Paoli E."/>
            <person name="Dittami S."/>
            <person name="Maumus F."/>
            <person name="Michel G."/>
            <person name="Kersting A."/>
            <person name="Lauritano C."/>
            <person name="Lohaus R."/>
            <person name="Toepel M."/>
            <person name="Tonon T."/>
            <person name="Vanneste K."/>
            <person name="Amirebrahimi M."/>
            <person name="Brakel J."/>
            <person name="Bostroem C."/>
            <person name="Chovatia M."/>
            <person name="Grimwood J."/>
            <person name="Jenkins J.W."/>
            <person name="Jueterbock A."/>
            <person name="Mraz A."/>
            <person name="Stam W.T."/>
            <person name="Tice H."/>
            <person name="Bornberg-Bauer E."/>
            <person name="Green P.J."/>
            <person name="Pearson G.A."/>
            <person name="Procaccini G."/>
            <person name="Duarte C.M."/>
            <person name="Schmutz J."/>
            <person name="Reusch T.B.H."/>
            <person name="Van de Peer Y."/>
        </authorList>
    </citation>
    <scope>NUCLEOTIDE SEQUENCE [LARGE SCALE GENOMIC DNA]</scope>
    <source>
        <strain evidence="8">cv. Finnish</strain>
    </source>
</reference>
<evidence type="ECO:0000256" key="3">
    <source>
        <dbReference type="ARBA" id="ARBA00022692"/>
    </source>
</evidence>